<comment type="caution">
    <text evidence="3">The sequence shown here is derived from an EMBL/GenBank/DDBJ whole genome shotgun (WGS) entry which is preliminary data.</text>
</comment>
<evidence type="ECO:0000259" key="2">
    <source>
        <dbReference type="Pfam" id="PF23069"/>
    </source>
</evidence>
<keyword evidence="1" id="KW-1133">Transmembrane helix</keyword>
<reference evidence="3" key="1">
    <citation type="journal article" date="2019" name="bioRxiv">
        <title>The Genome of the Zebra Mussel, Dreissena polymorpha: A Resource for Invasive Species Research.</title>
        <authorList>
            <person name="McCartney M.A."/>
            <person name="Auch B."/>
            <person name="Kono T."/>
            <person name="Mallez S."/>
            <person name="Zhang Y."/>
            <person name="Obille A."/>
            <person name="Becker A."/>
            <person name="Abrahante J.E."/>
            <person name="Garbe J."/>
            <person name="Badalamenti J.P."/>
            <person name="Herman A."/>
            <person name="Mangelson H."/>
            <person name="Liachko I."/>
            <person name="Sullivan S."/>
            <person name="Sone E.D."/>
            <person name="Koren S."/>
            <person name="Silverstein K.A.T."/>
            <person name="Beckman K.B."/>
            <person name="Gohl D.M."/>
        </authorList>
    </citation>
    <scope>NUCLEOTIDE SEQUENCE</scope>
    <source>
        <strain evidence="3">Duluth1</strain>
        <tissue evidence="3">Whole animal</tissue>
    </source>
</reference>
<gene>
    <name evidence="3" type="ORF">DPMN_089898</name>
</gene>
<proteinExistence type="predicted"/>
<name>A0A9D4KYQ6_DREPO</name>
<dbReference type="Pfam" id="PF23069">
    <property type="entry name" value="DUF7042"/>
    <property type="match status" value="1"/>
</dbReference>
<dbReference type="Proteomes" id="UP000828390">
    <property type="component" value="Unassembled WGS sequence"/>
</dbReference>
<feature type="transmembrane region" description="Helical" evidence="1">
    <location>
        <begin position="164"/>
        <end position="192"/>
    </location>
</feature>
<feature type="domain" description="DUF7042" evidence="2">
    <location>
        <begin position="21"/>
        <end position="121"/>
    </location>
</feature>
<dbReference type="InterPro" id="IPR055470">
    <property type="entry name" value="DUF7042"/>
</dbReference>
<dbReference type="AlphaFoldDB" id="A0A9D4KYQ6"/>
<keyword evidence="1" id="KW-0812">Transmembrane</keyword>
<keyword evidence="4" id="KW-1185">Reference proteome</keyword>
<accession>A0A9D4KYQ6</accession>
<sequence length="193" mass="22393">MSVQEKYRTRVRGVTEKPRVQIYCRNWVTEFKSCSNTMTRIQIDSEYCESVDYRGRPIGEYDEPDNILTCVGFWMEDMKSYLVTWDEEDAISSYRCWVYERKSWTGVYMSRAQNARCPRVQKALDYQLPGTGLHLDLSESERLFDDCPQRFDPGNNPYSKPITLWVLSGTSTIVPTLALLIVSIATVLNAAWL</sequence>
<organism evidence="3 4">
    <name type="scientific">Dreissena polymorpha</name>
    <name type="common">Zebra mussel</name>
    <name type="synonym">Mytilus polymorpha</name>
    <dbReference type="NCBI Taxonomy" id="45954"/>
    <lineage>
        <taxon>Eukaryota</taxon>
        <taxon>Metazoa</taxon>
        <taxon>Spiralia</taxon>
        <taxon>Lophotrochozoa</taxon>
        <taxon>Mollusca</taxon>
        <taxon>Bivalvia</taxon>
        <taxon>Autobranchia</taxon>
        <taxon>Heteroconchia</taxon>
        <taxon>Euheterodonta</taxon>
        <taxon>Imparidentia</taxon>
        <taxon>Neoheterodontei</taxon>
        <taxon>Myida</taxon>
        <taxon>Dreissenoidea</taxon>
        <taxon>Dreissenidae</taxon>
        <taxon>Dreissena</taxon>
    </lineage>
</organism>
<dbReference type="EMBL" id="JAIWYP010000003">
    <property type="protein sequence ID" value="KAH3847572.1"/>
    <property type="molecule type" value="Genomic_DNA"/>
</dbReference>
<keyword evidence="1" id="KW-0472">Membrane</keyword>
<evidence type="ECO:0000313" key="4">
    <source>
        <dbReference type="Proteomes" id="UP000828390"/>
    </source>
</evidence>
<reference evidence="3" key="2">
    <citation type="submission" date="2020-11" db="EMBL/GenBank/DDBJ databases">
        <authorList>
            <person name="McCartney M.A."/>
            <person name="Auch B."/>
            <person name="Kono T."/>
            <person name="Mallez S."/>
            <person name="Becker A."/>
            <person name="Gohl D.M."/>
            <person name="Silverstein K.A.T."/>
            <person name="Koren S."/>
            <person name="Bechman K.B."/>
            <person name="Herman A."/>
            <person name="Abrahante J.E."/>
            <person name="Garbe J."/>
        </authorList>
    </citation>
    <scope>NUCLEOTIDE SEQUENCE</scope>
    <source>
        <strain evidence="3">Duluth1</strain>
        <tissue evidence="3">Whole animal</tissue>
    </source>
</reference>
<evidence type="ECO:0000256" key="1">
    <source>
        <dbReference type="SAM" id="Phobius"/>
    </source>
</evidence>
<evidence type="ECO:0000313" key="3">
    <source>
        <dbReference type="EMBL" id="KAH3847572.1"/>
    </source>
</evidence>
<protein>
    <recommendedName>
        <fullName evidence="2">DUF7042 domain-containing protein</fullName>
    </recommendedName>
</protein>